<evidence type="ECO:0008006" key="3">
    <source>
        <dbReference type="Google" id="ProtNLM"/>
    </source>
</evidence>
<protein>
    <recommendedName>
        <fullName evidence="3">Flagellar biosynthesis protein FlaG</fullName>
    </recommendedName>
</protein>
<accession>A0A1D2QSC2</accession>
<dbReference type="PANTHER" id="PTHR37166">
    <property type="entry name" value="PROTEIN FLAG"/>
    <property type="match status" value="1"/>
</dbReference>
<dbReference type="PANTHER" id="PTHR37166:SF1">
    <property type="entry name" value="PROTEIN FLAG"/>
    <property type="match status" value="1"/>
</dbReference>
<dbReference type="AlphaFoldDB" id="A0A1D2QSC2"/>
<reference evidence="1 2" key="1">
    <citation type="journal article" date="2016" name="Appl. Environ. Microbiol.">
        <title>Lack of Overt Genome Reduction in the Bryostatin-Producing Bryozoan Symbiont "Candidatus Endobugula sertula".</title>
        <authorList>
            <person name="Miller I.J."/>
            <person name="Vanee N."/>
            <person name="Fong S.S."/>
            <person name="Lim-Fong G.E."/>
            <person name="Kwan J.C."/>
        </authorList>
    </citation>
    <scope>NUCLEOTIDE SEQUENCE [LARGE SCALE GENOMIC DNA]</scope>
    <source>
        <strain evidence="1">AB1-4</strain>
    </source>
</reference>
<dbReference type="Gene3D" id="3.30.160.170">
    <property type="entry name" value="FlaG-like"/>
    <property type="match status" value="1"/>
</dbReference>
<proteinExistence type="predicted"/>
<dbReference type="InterPro" id="IPR005186">
    <property type="entry name" value="FlaG"/>
</dbReference>
<gene>
    <name evidence="1" type="ORF">AB835_03280</name>
</gene>
<dbReference type="Pfam" id="PF03646">
    <property type="entry name" value="FlaG"/>
    <property type="match status" value="1"/>
</dbReference>
<name>A0A1D2QSC2_9GAMM</name>
<dbReference type="InterPro" id="IPR035924">
    <property type="entry name" value="FlaG-like_sf"/>
</dbReference>
<dbReference type="SUPFAM" id="SSF160214">
    <property type="entry name" value="FlaG-like"/>
    <property type="match status" value="1"/>
</dbReference>
<dbReference type="EMBL" id="MDLC01000008">
    <property type="protein sequence ID" value="ODS24479.1"/>
    <property type="molecule type" value="Genomic_DNA"/>
</dbReference>
<evidence type="ECO:0000313" key="2">
    <source>
        <dbReference type="Proteomes" id="UP000242502"/>
    </source>
</evidence>
<dbReference type="Proteomes" id="UP000242502">
    <property type="component" value="Unassembled WGS sequence"/>
</dbReference>
<dbReference type="STRING" id="62101.AB835_03280"/>
<organism evidence="1 2">
    <name type="scientific">Candidatus Endobugula sertula</name>
    <name type="common">Bugula neritina bacterial symbiont</name>
    <dbReference type="NCBI Taxonomy" id="62101"/>
    <lineage>
        <taxon>Bacteria</taxon>
        <taxon>Pseudomonadati</taxon>
        <taxon>Pseudomonadota</taxon>
        <taxon>Gammaproteobacteria</taxon>
        <taxon>Cellvibrionales</taxon>
        <taxon>Cellvibrionaceae</taxon>
        <taxon>Candidatus Endobugula</taxon>
    </lineage>
</organism>
<comment type="caution">
    <text evidence="1">The sequence shown here is derived from an EMBL/GenBank/DDBJ whole genome shotgun (WGS) entry which is preliminary data.</text>
</comment>
<evidence type="ECO:0000313" key="1">
    <source>
        <dbReference type="EMBL" id="ODS24479.1"/>
    </source>
</evidence>
<sequence>MNEVRATQVTIATSHVAPRVASDVVSTENDKTNALPSSGKELPIKEGQEAVFKTENVDIEQAVTEINEYVQLVQRDLHFSVDKDSGLTVVRVRDKESGELIRQIPEDIFLSLAQNLRENQTIRLFDVHG</sequence>